<dbReference type="EMBL" id="FNVQ01000002">
    <property type="protein sequence ID" value="SEG57776.1"/>
    <property type="molecule type" value="Genomic_DNA"/>
</dbReference>
<keyword evidence="2" id="KW-0812">Transmembrane</keyword>
<dbReference type="AlphaFoldDB" id="A0A1H6BC56"/>
<reference evidence="4 5" key="1">
    <citation type="submission" date="2016-10" db="EMBL/GenBank/DDBJ databases">
        <authorList>
            <person name="de Groot N.N."/>
        </authorList>
    </citation>
    <scope>NUCLEOTIDE SEQUENCE [LARGE SCALE GENOMIC DNA]</scope>
    <source>
        <strain evidence="4 5">DSM 22012</strain>
    </source>
</reference>
<proteinExistence type="predicted"/>
<feature type="region of interest" description="Disordered" evidence="1">
    <location>
        <begin position="206"/>
        <end position="230"/>
    </location>
</feature>
<evidence type="ECO:0000256" key="1">
    <source>
        <dbReference type="SAM" id="MobiDB-lite"/>
    </source>
</evidence>
<evidence type="ECO:0000313" key="4">
    <source>
        <dbReference type="EMBL" id="SEG57776.1"/>
    </source>
</evidence>
<dbReference type="Pfam" id="PF13548">
    <property type="entry name" value="DUF4126"/>
    <property type="match status" value="1"/>
</dbReference>
<protein>
    <recommendedName>
        <fullName evidence="3">DUF4126 domain-containing protein</fullName>
    </recommendedName>
</protein>
<evidence type="ECO:0000259" key="3">
    <source>
        <dbReference type="Pfam" id="PF13548"/>
    </source>
</evidence>
<name>A0A1H6BC56_9GAMM</name>
<evidence type="ECO:0000256" key="2">
    <source>
        <dbReference type="SAM" id="Phobius"/>
    </source>
</evidence>
<feature type="transmembrane region" description="Helical" evidence="2">
    <location>
        <begin position="164"/>
        <end position="181"/>
    </location>
</feature>
<feature type="transmembrane region" description="Helical" evidence="2">
    <location>
        <begin position="12"/>
        <end position="35"/>
    </location>
</feature>
<keyword evidence="2" id="KW-0472">Membrane</keyword>
<keyword evidence="5" id="KW-1185">Reference proteome</keyword>
<dbReference type="RefSeq" id="WP_104003623.1">
    <property type="nucleotide sequence ID" value="NZ_FNVQ01000002.1"/>
</dbReference>
<organism evidence="4 5">
    <name type="scientific">Marinobacterium lutimaris</name>
    <dbReference type="NCBI Taxonomy" id="568106"/>
    <lineage>
        <taxon>Bacteria</taxon>
        <taxon>Pseudomonadati</taxon>
        <taxon>Pseudomonadota</taxon>
        <taxon>Gammaproteobacteria</taxon>
        <taxon>Oceanospirillales</taxon>
        <taxon>Oceanospirillaceae</taxon>
        <taxon>Marinobacterium</taxon>
    </lineage>
</organism>
<sequence>MDQLDQITSLIALSMGVAWASGINLYATLLMLGVLNNMGHIDLPPGLEIVGDPLVIMAAGLMYCVEFFADKVPGVDTGWDTLHTFIRIPAGAALAAGAVGDISPVVGLAAAIVGGSVAAGTHSLKAGTRVMINTSPEPVTNWTASFSEDLIVLGGLWTALNHPWWFLAAFVLFILFLIWVLPKLWRGIKRVFGFLARLFGAKEPEPDIPDFRPGAQPAKPQGLPSSDSRR</sequence>
<gene>
    <name evidence="4" type="ORF">SAMN05444390_102509</name>
</gene>
<feature type="transmembrane region" description="Helical" evidence="2">
    <location>
        <begin position="47"/>
        <end position="69"/>
    </location>
</feature>
<feature type="domain" description="DUF4126" evidence="3">
    <location>
        <begin position="11"/>
        <end position="183"/>
    </location>
</feature>
<dbReference type="Proteomes" id="UP000236745">
    <property type="component" value="Unassembled WGS sequence"/>
</dbReference>
<accession>A0A1H6BC56</accession>
<dbReference type="InterPro" id="IPR025196">
    <property type="entry name" value="DUF4126"/>
</dbReference>
<dbReference type="OrthoDB" id="181455at2"/>
<evidence type="ECO:0000313" key="5">
    <source>
        <dbReference type="Proteomes" id="UP000236745"/>
    </source>
</evidence>
<keyword evidence="2" id="KW-1133">Transmembrane helix</keyword>